<keyword evidence="5 6" id="KW-0472">Membrane</keyword>
<feature type="transmembrane region" description="Helical" evidence="6">
    <location>
        <begin position="165"/>
        <end position="182"/>
    </location>
</feature>
<dbReference type="PANTHER" id="PTHR40277:SF1">
    <property type="entry name" value="BLL5419 PROTEIN"/>
    <property type="match status" value="1"/>
</dbReference>
<keyword evidence="2" id="KW-1003">Cell membrane</keyword>
<evidence type="ECO:0000313" key="7">
    <source>
        <dbReference type="EMBL" id="CCM66006.1"/>
    </source>
</evidence>
<dbReference type="STRING" id="1229780.BN381_90077"/>
<keyword evidence="4 6" id="KW-1133">Transmembrane helix</keyword>
<dbReference type="RefSeq" id="WP_012231506.1">
    <property type="nucleotide sequence ID" value="NZ_HG422565.1"/>
</dbReference>
<comment type="subcellular location">
    <subcellularLocation>
        <location evidence="1">Cell membrane</location>
        <topology evidence="1">Multi-pass membrane protein</topology>
    </subcellularLocation>
</comment>
<keyword evidence="8" id="KW-1185">Reference proteome</keyword>
<dbReference type="HOGENOM" id="CLU_048072_2_0_11"/>
<evidence type="ECO:0000256" key="1">
    <source>
        <dbReference type="ARBA" id="ARBA00004651"/>
    </source>
</evidence>
<feature type="transmembrane region" description="Helical" evidence="6">
    <location>
        <begin position="46"/>
        <end position="62"/>
    </location>
</feature>
<keyword evidence="3 6" id="KW-0812">Transmembrane</keyword>
<feature type="transmembrane region" description="Helical" evidence="6">
    <location>
        <begin position="254"/>
        <end position="275"/>
    </location>
</feature>
<dbReference type="GO" id="GO:0005886">
    <property type="term" value="C:plasma membrane"/>
    <property type="evidence" value="ECO:0007669"/>
    <property type="project" value="UniProtKB-SubCell"/>
</dbReference>
<dbReference type="AlphaFoldDB" id="R4Z789"/>
<feature type="transmembrane region" description="Helical" evidence="6">
    <location>
        <begin position="332"/>
        <end position="355"/>
    </location>
</feature>
<dbReference type="Proteomes" id="UP000018291">
    <property type="component" value="Unassembled WGS sequence"/>
</dbReference>
<sequence>MRFWVSGVLGTCGSAGWSGSTLDQIANHHPADKDPSSTLRRALGSTWLRMVLSAAILGLLIWQLPDVAAADLVPTWTAATPWWIALALGLQAGALSLQAVRWERVLMLFDQPLPIRRLLSMTWAGQFVSNVLPTAFGGDVVRIARSTPDLDNVGTAFASITLERLTGWVVLPVISLVALAVHPSLLSAGTPTTLAVAINVGTLVALMSLLAAAGHAAVGRVAVSRVIDGAAPTGWRGLLFGIHRGVAAARHHPARAATVLAAGLAFQLVLCASVWAEGQIIGINGLTPLVVLALFPPVAIAQNLPVGLGGLGVREGAFVVLLGAIGTPDGQAIALGLLHYLTTVAVSALGAPAFATGYRPSLSGPTSHEPFSE</sequence>
<proteinExistence type="predicted"/>
<accession>R4Z789</accession>
<evidence type="ECO:0000256" key="6">
    <source>
        <dbReference type="SAM" id="Phobius"/>
    </source>
</evidence>
<dbReference type="InterPro" id="IPR022791">
    <property type="entry name" value="L-PG_synthase/AglD"/>
</dbReference>
<dbReference type="eggNOG" id="COG0392">
    <property type="taxonomic scope" value="Bacteria"/>
</dbReference>
<evidence type="ECO:0000256" key="5">
    <source>
        <dbReference type="ARBA" id="ARBA00023136"/>
    </source>
</evidence>
<gene>
    <name evidence="7" type="ORF">BN381_90077</name>
</gene>
<feature type="transmembrane region" description="Helical" evidence="6">
    <location>
        <begin position="194"/>
        <end position="218"/>
    </location>
</feature>
<evidence type="ECO:0000256" key="2">
    <source>
        <dbReference type="ARBA" id="ARBA00022475"/>
    </source>
</evidence>
<protein>
    <submittedName>
        <fullName evidence="7">Uncharacterized protein</fullName>
    </submittedName>
</protein>
<reference evidence="7 8" key="1">
    <citation type="journal article" date="2013" name="ISME J.">
        <title>Metabolic model for the filamentous 'Candidatus Microthrix parvicella' based on genomic and metagenomic analyses.</title>
        <authorList>
            <person name="Jon McIlroy S."/>
            <person name="Kristiansen R."/>
            <person name="Albertsen M."/>
            <person name="Michael Karst S."/>
            <person name="Rossetti S."/>
            <person name="Lund Nielsen J."/>
            <person name="Tandoi V."/>
            <person name="James Seviour R."/>
            <person name="Nielsen P.H."/>
        </authorList>
    </citation>
    <scope>NUCLEOTIDE SEQUENCE [LARGE SCALE GENOMIC DNA]</scope>
    <source>
        <strain evidence="7 8">RN1</strain>
    </source>
</reference>
<name>R4Z789_9ACTN</name>
<feature type="transmembrane region" description="Helical" evidence="6">
    <location>
        <begin position="82"/>
        <end position="100"/>
    </location>
</feature>
<dbReference type="EMBL" id="CANL01000087">
    <property type="protein sequence ID" value="CCM66006.1"/>
    <property type="molecule type" value="Genomic_DNA"/>
</dbReference>
<organism evidence="7 8">
    <name type="scientific">Candidatus Neomicrothrix parvicella RN1</name>
    <dbReference type="NCBI Taxonomy" id="1229780"/>
    <lineage>
        <taxon>Bacteria</taxon>
        <taxon>Bacillati</taxon>
        <taxon>Actinomycetota</taxon>
        <taxon>Acidimicrobiia</taxon>
        <taxon>Acidimicrobiales</taxon>
        <taxon>Microthrixaceae</taxon>
        <taxon>Candidatus Neomicrothrix</taxon>
    </lineage>
</organism>
<comment type="caution">
    <text evidence="7">The sequence shown here is derived from an EMBL/GenBank/DDBJ whole genome shotgun (WGS) entry which is preliminary data.</text>
</comment>
<dbReference type="Pfam" id="PF03706">
    <property type="entry name" value="LPG_synthase_TM"/>
    <property type="match status" value="1"/>
</dbReference>
<dbReference type="PANTHER" id="PTHR40277">
    <property type="entry name" value="BLL5419 PROTEIN"/>
    <property type="match status" value="1"/>
</dbReference>
<dbReference type="OrthoDB" id="9788795at2"/>
<evidence type="ECO:0000256" key="3">
    <source>
        <dbReference type="ARBA" id="ARBA00022692"/>
    </source>
</evidence>
<evidence type="ECO:0000313" key="8">
    <source>
        <dbReference type="Proteomes" id="UP000018291"/>
    </source>
</evidence>
<evidence type="ECO:0000256" key="4">
    <source>
        <dbReference type="ARBA" id="ARBA00022989"/>
    </source>
</evidence>